<proteinExistence type="predicted"/>
<keyword evidence="3" id="KW-1185">Reference proteome</keyword>
<dbReference type="InterPro" id="IPR046575">
    <property type="entry name" value="DUF6635"/>
</dbReference>
<sequence>MSDTAKRSEPFESNDRDAALVHAFVERHFTWPGTLRLHRASLGLDLLRAPVNLALAPVFLIVRLMALVLMGLRLRRAGRWLAARRILLRSDAACVIERAVMDELLRQRSPQGNHDTANWAQVVQDYVGIRNAVAEIATTVLVLGVGLIAFRAATPGVLSLAPFVSDRTALHTAVARFPLGETLGHAWYGLFPVDLSAWYMAGVGVLLLVSASVVTTFAGIIADPFQAALGIHQRRLLRLLARIDAAKAPGTEIAREHLLARLADLSDAALAFLRMLRP</sequence>
<feature type="transmembrane region" description="Helical" evidence="1">
    <location>
        <begin position="132"/>
        <end position="153"/>
    </location>
</feature>
<dbReference type="Pfam" id="PF20340">
    <property type="entry name" value="DUF6635"/>
    <property type="match status" value="1"/>
</dbReference>
<protein>
    <submittedName>
        <fullName evidence="2">Uncharacterized protein</fullName>
    </submittedName>
</protein>
<keyword evidence="1" id="KW-1133">Transmembrane helix</keyword>
<dbReference type="Proteomes" id="UP000645462">
    <property type="component" value="Unassembled WGS sequence"/>
</dbReference>
<evidence type="ECO:0000313" key="2">
    <source>
        <dbReference type="EMBL" id="GGC10701.1"/>
    </source>
</evidence>
<accession>A0ABQ1KX80</accession>
<name>A0ABQ1KX80_9RHOB</name>
<dbReference type="EMBL" id="BMFC01000008">
    <property type="protein sequence ID" value="GGC10701.1"/>
    <property type="molecule type" value="Genomic_DNA"/>
</dbReference>
<comment type="caution">
    <text evidence="2">The sequence shown here is derived from an EMBL/GenBank/DDBJ whole genome shotgun (WGS) entry which is preliminary data.</text>
</comment>
<organism evidence="2 3">
    <name type="scientific">Marivita lacus</name>
    <dbReference type="NCBI Taxonomy" id="1323742"/>
    <lineage>
        <taxon>Bacteria</taxon>
        <taxon>Pseudomonadati</taxon>
        <taxon>Pseudomonadota</taxon>
        <taxon>Alphaproteobacteria</taxon>
        <taxon>Rhodobacterales</taxon>
        <taxon>Roseobacteraceae</taxon>
        <taxon>Marivita</taxon>
    </lineage>
</organism>
<evidence type="ECO:0000256" key="1">
    <source>
        <dbReference type="SAM" id="Phobius"/>
    </source>
</evidence>
<gene>
    <name evidence="2" type="ORF">GCM10011363_29220</name>
</gene>
<keyword evidence="1" id="KW-0812">Transmembrane</keyword>
<feature type="transmembrane region" description="Helical" evidence="1">
    <location>
        <begin position="51"/>
        <end position="72"/>
    </location>
</feature>
<evidence type="ECO:0000313" key="3">
    <source>
        <dbReference type="Proteomes" id="UP000645462"/>
    </source>
</evidence>
<dbReference type="RefSeq" id="WP_188482792.1">
    <property type="nucleotide sequence ID" value="NZ_BMFC01000008.1"/>
</dbReference>
<keyword evidence="1" id="KW-0472">Membrane</keyword>
<reference evidence="3" key="1">
    <citation type="journal article" date="2019" name="Int. J. Syst. Evol. Microbiol.">
        <title>The Global Catalogue of Microorganisms (GCM) 10K type strain sequencing project: providing services to taxonomists for standard genome sequencing and annotation.</title>
        <authorList>
            <consortium name="The Broad Institute Genomics Platform"/>
            <consortium name="The Broad Institute Genome Sequencing Center for Infectious Disease"/>
            <person name="Wu L."/>
            <person name="Ma J."/>
        </authorList>
    </citation>
    <scope>NUCLEOTIDE SEQUENCE [LARGE SCALE GENOMIC DNA]</scope>
    <source>
        <strain evidence="3">CGMCC 1.12478</strain>
    </source>
</reference>
<feature type="transmembrane region" description="Helical" evidence="1">
    <location>
        <begin position="197"/>
        <end position="222"/>
    </location>
</feature>